<dbReference type="PANTHER" id="PTHR46880">
    <property type="entry name" value="RAS-ASSOCIATING DOMAIN-CONTAINING PROTEIN"/>
    <property type="match status" value="1"/>
</dbReference>
<comment type="caution">
    <text evidence="1">The sequence shown here is derived from an EMBL/GenBank/DDBJ whole genome shotgun (WGS) entry which is preliminary data.</text>
</comment>
<evidence type="ECO:0000313" key="1">
    <source>
        <dbReference type="EMBL" id="GBL60853.1"/>
    </source>
</evidence>
<dbReference type="AlphaFoldDB" id="A0A4Y1ZP49"/>
<reference evidence="1 2" key="1">
    <citation type="journal article" date="2019" name="Sci. Rep.">
        <title>Orb-weaving spider Araneus ventricosus genome elucidates the spidroin gene catalogue.</title>
        <authorList>
            <person name="Kono N."/>
            <person name="Nakamura H."/>
            <person name="Ohtoshi R."/>
            <person name="Moran D.A.P."/>
            <person name="Shinohara A."/>
            <person name="Yoshida Y."/>
            <person name="Fujiwara M."/>
            <person name="Mori M."/>
            <person name="Tomita M."/>
            <person name="Arakawa K."/>
        </authorList>
    </citation>
    <scope>NUCLEOTIDE SEQUENCE [LARGE SCALE GENOMIC DNA]</scope>
</reference>
<evidence type="ECO:0000313" key="2">
    <source>
        <dbReference type="Proteomes" id="UP000499080"/>
    </source>
</evidence>
<accession>A0A4Y1ZP49</accession>
<protein>
    <recommendedName>
        <fullName evidence="3">DUF4371 domain-containing protein</fullName>
    </recommendedName>
</protein>
<keyword evidence="2" id="KW-1185">Reference proteome</keyword>
<name>A0A4Y1ZP49_ARAVE</name>
<dbReference type="OrthoDB" id="6505230at2759"/>
<dbReference type="EMBL" id="BGPR01076388">
    <property type="protein sequence ID" value="GBL60853.1"/>
    <property type="molecule type" value="Genomic_DNA"/>
</dbReference>
<evidence type="ECO:0008006" key="3">
    <source>
        <dbReference type="Google" id="ProtNLM"/>
    </source>
</evidence>
<dbReference type="PANTHER" id="PTHR46880:SF8">
    <property type="entry name" value="E3 SUMO-PROTEIN LIGASE KIAA1586"/>
    <property type="match status" value="1"/>
</dbReference>
<gene>
    <name evidence="1" type="ORF">AVEN_8597_1</name>
</gene>
<sequence length="105" mass="11618">MLQMKWIKRITQQILNIAGKISVLIDESSSLGAKSALIVYLNCEINKQRPANSLFLDLIELPDQTSATILRALLNCLNQNGFCDDYLQENLVAFASDSASVMLGK</sequence>
<proteinExistence type="predicted"/>
<organism evidence="1 2">
    <name type="scientific">Araneus ventricosus</name>
    <name type="common">Orbweaver spider</name>
    <name type="synonym">Epeira ventricosa</name>
    <dbReference type="NCBI Taxonomy" id="182803"/>
    <lineage>
        <taxon>Eukaryota</taxon>
        <taxon>Metazoa</taxon>
        <taxon>Ecdysozoa</taxon>
        <taxon>Arthropoda</taxon>
        <taxon>Chelicerata</taxon>
        <taxon>Arachnida</taxon>
        <taxon>Araneae</taxon>
        <taxon>Araneomorphae</taxon>
        <taxon>Entelegynae</taxon>
        <taxon>Araneoidea</taxon>
        <taxon>Araneidae</taxon>
        <taxon>Araneus</taxon>
    </lineage>
</organism>
<dbReference type="Proteomes" id="UP000499080">
    <property type="component" value="Unassembled WGS sequence"/>
</dbReference>